<proteinExistence type="predicted"/>
<organism evidence="3 4">
    <name type="scientific">Solibaculum mannosilyticum</name>
    <dbReference type="NCBI Taxonomy" id="2780922"/>
    <lineage>
        <taxon>Bacteria</taxon>
        <taxon>Bacillati</taxon>
        <taxon>Bacillota</taxon>
        <taxon>Clostridia</taxon>
        <taxon>Eubacteriales</taxon>
        <taxon>Oscillospiraceae</taxon>
        <taxon>Solibaculum</taxon>
    </lineage>
</organism>
<dbReference type="AlphaFoldDB" id="A0A7I8D1U7"/>
<dbReference type="SUPFAM" id="SSF47413">
    <property type="entry name" value="lambda repressor-like DNA-binding domains"/>
    <property type="match status" value="1"/>
</dbReference>
<evidence type="ECO:0000313" key="4">
    <source>
        <dbReference type="Proteomes" id="UP000593890"/>
    </source>
</evidence>
<gene>
    <name evidence="3" type="primary">ywjD</name>
    <name evidence="3" type="ORF">C12CBH8_06140</name>
</gene>
<keyword evidence="1" id="KW-0238">DNA-binding</keyword>
<dbReference type="InterPro" id="IPR001387">
    <property type="entry name" value="Cro/C1-type_HTH"/>
</dbReference>
<name>A0A7I8D1U7_9FIRM</name>
<dbReference type="Pfam" id="PF01381">
    <property type="entry name" value="HTH_3"/>
    <property type="match status" value="1"/>
</dbReference>
<dbReference type="KEGG" id="sman:C12CBH8_06140"/>
<reference evidence="4" key="1">
    <citation type="submission" date="2020-07" db="EMBL/GenBank/DDBJ databases">
        <title>Complete genome sequencing of Clostridia bacterium strain 12CBH8.</title>
        <authorList>
            <person name="Sakamoto M."/>
            <person name="Murakami T."/>
            <person name="Mori H."/>
        </authorList>
    </citation>
    <scope>NUCLEOTIDE SEQUENCE [LARGE SCALE GENOMIC DNA]</scope>
    <source>
        <strain evidence="4">12CBH8</strain>
    </source>
</reference>
<sequence>MQYFGIKLKQLRHARDLTQQQVADYVGVTRATIGAYETGAQYPSVESLIKLTVLLHTSADYLLGITDEQQRFDISRLTDEQASVILQLIDQFHFLNSQMKR</sequence>
<dbReference type="EMBL" id="AP023321">
    <property type="protein sequence ID" value="BCI59975.1"/>
    <property type="molecule type" value="Genomic_DNA"/>
</dbReference>
<evidence type="ECO:0000313" key="3">
    <source>
        <dbReference type="EMBL" id="BCI59975.1"/>
    </source>
</evidence>
<evidence type="ECO:0000256" key="1">
    <source>
        <dbReference type="ARBA" id="ARBA00023125"/>
    </source>
</evidence>
<dbReference type="Proteomes" id="UP000593890">
    <property type="component" value="Chromosome"/>
</dbReference>
<dbReference type="InterPro" id="IPR010982">
    <property type="entry name" value="Lambda_DNA-bd_dom_sf"/>
</dbReference>
<dbReference type="PROSITE" id="PS50943">
    <property type="entry name" value="HTH_CROC1"/>
    <property type="match status" value="1"/>
</dbReference>
<dbReference type="Gene3D" id="1.10.260.40">
    <property type="entry name" value="lambda repressor-like DNA-binding domains"/>
    <property type="match status" value="1"/>
</dbReference>
<feature type="domain" description="HTH cro/C1-type" evidence="2">
    <location>
        <begin position="8"/>
        <end position="62"/>
    </location>
</feature>
<evidence type="ECO:0000259" key="2">
    <source>
        <dbReference type="PROSITE" id="PS50943"/>
    </source>
</evidence>
<dbReference type="GO" id="GO:0003677">
    <property type="term" value="F:DNA binding"/>
    <property type="evidence" value="ECO:0007669"/>
    <property type="project" value="UniProtKB-KW"/>
</dbReference>
<protein>
    <submittedName>
        <fullName evidence="3">Transcriptional regulator</fullName>
    </submittedName>
</protein>
<dbReference type="CDD" id="cd00093">
    <property type="entry name" value="HTH_XRE"/>
    <property type="match status" value="1"/>
</dbReference>
<accession>A0A7I8D1U7</accession>
<dbReference type="SMART" id="SM00530">
    <property type="entry name" value="HTH_XRE"/>
    <property type="match status" value="1"/>
</dbReference>
<dbReference type="PANTHER" id="PTHR46558:SF11">
    <property type="entry name" value="HTH-TYPE TRANSCRIPTIONAL REGULATOR XRE"/>
    <property type="match status" value="1"/>
</dbReference>
<dbReference type="PANTHER" id="PTHR46558">
    <property type="entry name" value="TRACRIPTIONAL REGULATORY PROTEIN-RELATED-RELATED"/>
    <property type="match status" value="1"/>
</dbReference>
<dbReference type="RefSeq" id="WP_159461291.1">
    <property type="nucleotide sequence ID" value="NZ_AP023321.1"/>
</dbReference>
<keyword evidence="4" id="KW-1185">Reference proteome</keyword>